<protein>
    <submittedName>
        <fullName evidence="7">Uncharacterized membrane protein (DUF373 family)</fullName>
    </submittedName>
</protein>
<evidence type="ECO:0000256" key="4">
    <source>
        <dbReference type="ARBA" id="ARBA00022989"/>
    </source>
</evidence>
<keyword evidence="4 6" id="KW-1133">Transmembrane helix</keyword>
<feature type="transmembrane region" description="Helical" evidence="6">
    <location>
        <begin position="69"/>
        <end position="87"/>
    </location>
</feature>
<evidence type="ECO:0000256" key="3">
    <source>
        <dbReference type="ARBA" id="ARBA00022692"/>
    </source>
</evidence>
<dbReference type="AlphaFoldDB" id="A0A841HSA1"/>
<keyword evidence="8" id="KW-1185">Reference proteome</keyword>
<dbReference type="RefSeq" id="WP_184334580.1">
    <property type="nucleotide sequence ID" value="NZ_JACHHZ010000005.1"/>
</dbReference>
<comment type="caution">
    <text evidence="7">The sequence shown here is derived from an EMBL/GenBank/DDBJ whole genome shotgun (WGS) entry which is preliminary data.</text>
</comment>
<evidence type="ECO:0000313" key="7">
    <source>
        <dbReference type="EMBL" id="MBB6095179.1"/>
    </source>
</evidence>
<feature type="transmembrane region" description="Helical" evidence="6">
    <location>
        <begin position="129"/>
        <end position="146"/>
    </location>
</feature>
<dbReference type="GO" id="GO:0005886">
    <property type="term" value="C:plasma membrane"/>
    <property type="evidence" value="ECO:0007669"/>
    <property type="project" value="UniProtKB-SubCell"/>
</dbReference>
<feature type="transmembrane region" description="Helical" evidence="6">
    <location>
        <begin position="12"/>
        <end position="35"/>
    </location>
</feature>
<feature type="transmembrane region" description="Helical" evidence="6">
    <location>
        <begin position="99"/>
        <end position="117"/>
    </location>
</feature>
<accession>A0A841HSA1</accession>
<sequence>MESPRPIQKLSTAFETVIIVTMQLVLMLMIAIAVFELLKLIYLGIRSGIFGFGHPTIPEVITVGDLQRILQRAFGGVLLVLLGLELLDTLRSYFNEHRIRLEIILVVAVIAVGRHIILLDFERLDGMTLVGIGVLVIALTGGYYLVKRSSNERPGPDSRC</sequence>
<reference evidence="7 8" key="1">
    <citation type="submission" date="2020-08" db="EMBL/GenBank/DDBJ databases">
        <title>Genomic Encyclopedia of Type Strains, Phase IV (KMG-IV): sequencing the most valuable type-strain genomes for metagenomic binning, comparative biology and taxonomic classification.</title>
        <authorList>
            <person name="Goeker M."/>
        </authorList>
    </citation>
    <scope>NUCLEOTIDE SEQUENCE [LARGE SCALE GENOMIC DNA]</scope>
    <source>
        <strain evidence="7 8">DSM 26723</strain>
    </source>
</reference>
<evidence type="ECO:0000256" key="5">
    <source>
        <dbReference type="ARBA" id="ARBA00023136"/>
    </source>
</evidence>
<organism evidence="7 8">
    <name type="scientific">Povalibacter uvarum</name>
    <dbReference type="NCBI Taxonomy" id="732238"/>
    <lineage>
        <taxon>Bacteria</taxon>
        <taxon>Pseudomonadati</taxon>
        <taxon>Pseudomonadota</taxon>
        <taxon>Gammaproteobacteria</taxon>
        <taxon>Steroidobacterales</taxon>
        <taxon>Steroidobacteraceae</taxon>
        <taxon>Povalibacter</taxon>
    </lineage>
</organism>
<evidence type="ECO:0000256" key="6">
    <source>
        <dbReference type="SAM" id="Phobius"/>
    </source>
</evidence>
<keyword evidence="3 6" id="KW-0812">Transmembrane</keyword>
<evidence type="ECO:0000256" key="1">
    <source>
        <dbReference type="ARBA" id="ARBA00004651"/>
    </source>
</evidence>
<dbReference type="Proteomes" id="UP000588068">
    <property type="component" value="Unassembled WGS sequence"/>
</dbReference>
<comment type="subcellular location">
    <subcellularLocation>
        <location evidence="1">Cell membrane</location>
        <topology evidence="1">Multi-pass membrane protein</topology>
    </subcellularLocation>
</comment>
<dbReference type="InterPro" id="IPR020948">
    <property type="entry name" value="P_starv_induced_PsiE-like"/>
</dbReference>
<dbReference type="Pfam" id="PF06146">
    <property type="entry name" value="PsiE"/>
    <property type="match status" value="1"/>
</dbReference>
<proteinExistence type="predicted"/>
<keyword evidence="5 6" id="KW-0472">Membrane</keyword>
<dbReference type="EMBL" id="JACHHZ010000005">
    <property type="protein sequence ID" value="MBB6095179.1"/>
    <property type="molecule type" value="Genomic_DNA"/>
</dbReference>
<evidence type="ECO:0000256" key="2">
    <source>
        <dbReference type="ARBA" id="ARBA00022475"/>
    </source>
</evidence>
<gene>
    <name evidence="7" type="ORF">HNQ60_004069</name>
</gene>
<keyword evidence="2" id="KW-1003">Cell membrane</keyword>
<evidence type="ECO:0000313" key="8">
    <source>
        <dbReference type="Proteomes" id="UP000588068"/>
    </source>
</evidence>
<name>A0A841HSA1_9GAMM</name>